<evidence type="ECO:0000256" key="1">
    <source>
        <dbReference type="ARBA" id="ARBA00004141"/>
    </source>
</evidence>
<evidence type="ECO:0000313" key="8">
    <source>
        <dbReference type="EMBL" id="KAJ1186249.1"/>
    </source>
</evidence>
<dbReference type="InterPro" id="IPR006634">
    <property type="entry name" value="TLC-dom"/>
</dbReference>
<comment type="subcellular location">
    <subcellularLocation>
        <location evidence="1">Membrane</location>
        <topology evidence="1">Multi-pass membrane protein</topology>
    </subcellularLocation>
</comment>
<keyword evidence="4 5" id="KW-0472">Membrane</keyword>
<protein>
    <recommendedName>
        <fullName evidence="7">TLC domain-containing protein</fullName>
    </recommendedName>
</protein>
<feature type="domain" description="TLC" evidence="7">
    <location>
        <begin position="1"/>
        <end position="189"/>
    </location>
</feature>
<proteinExistence type="predicted"/>
<comment type="caution">
    <text evidence="8">The sequence shown here is derived from an EMBL/GenBank/DDBJ whole genome shotgun (WGS) entry which is preliminary data.</text>
</comment>
<organism evidence="8 9">
    <name type="scientific">Pleurodeles waltl</name>
    <name type="common">Iberian ribbed newt</name>
    <dbReference type="NCBI Taxonomy" id="8319"/>
    <lineage>
        <taxon>Eukaryota</taxon>
        <taxon>Metazoa</taxon>
        <taxon>Chordata</taxon>
        <taxon>Craniata</taxon>
        <taxon>Vertebrata</taxon>
        <taxon>Euteleostomi</taxon>
        <taxon>Amphibia</taxon>
        <taxon>Batrachia</taxon>
        <taxon>Caudata</taxon>
        <taxon>Salamandroidea</taxon>
        <taxon>Salamandridae</taxon>
        <taxon>Pleurodelinae</taxon>
        <taxon>Pleurodeles</taxon>
    </lineage>
</organism>
<name>A0AAV7UE15_PLEWA</name>
<dbReference type="GO" id="GO:0097035">
    <property type="term" value="P:regulation of membrane lipid distribution"/>
    <property type="evidence" value="ECO:0007669"/>
    <property type="project" value="TreeGrafter"/>
</dbReference>
<sequence>MVTGLGSVLCVFQVPELLTNISDGYSTPAHLLTCISSGYFIVDTADIVLNGQSRASWEFLLHHVLVTPPFVFAALTRHYVAGGVISLFVEVNSIFLHTRLLLKLSNAQDSAIYQVNKYLNLLTFVTFRLGAQIYLTLYLLSKMLEQHGAYFLVRSKVSDTLILFSLSTVDCMILVYLYRLVRADFLSRPRTRRAGQEKSTKFLTD</sequence>
<dbReference type="SMART" id="SM00724">
    <property type="entry name" value="TLC"/>
    <property type="match status" value="1"/>
</dbReference>
<keyword evidence="9" id="KW-1185">Reference proteome</keyword>
<gene>
    <name evidence="8" type="ORF">NDU88_003032</name>
</gene>
<dbReference type="GO" id="GO:0005886">
    <property type="term" value="C:plasma membrane"/>
    <property type="evidence" value="ECO:0007669"/>
    <property type="project" value="TreeGrafter"/>
</dbReference>
<dbReference type="Pfam" id="PF03798">
    <property type="entry name" value="TRAM_LAG1_CLN8"/>
    <property type="match status" value="1"/>
</dbReference>
<dbReference type="GO" id="GO:0055091">
    <property type="term" value="P:phospholipid homeostasis"/>
    <property type="evidence" value="ECO:0007669"/>
    <property type="project" value="TreeGrafter"/>
</dbReference>
<dbReference type="PANTHER" id="PTHR13439">
    <property type="entry name" value="CT120 PROTEIN"/>
    <property type="match status" value="1"/>
</dbReference>
<feature type="transmembrane region" description="Helical" evidence="6">
    <location>
        <begin position="160"/>
        <end position="181"/>
    </location>
</feature>
<evidence type="ECO:0000259" key="7">
    <source>
        <dbReference type="PROSITE" id="PS50922"/>
    </source>
</evidence>
<evidence type="ECO:0000256" key="6">
    <source>
        <dbReference type="SAM" id="Phobius"/>
    </source>
</evidence>
<dbReference type="EMBL" id="JANPWB010000005">
    <property type="protein sequence ID" value="KAJ1186249.1"/>
    <property type="molecule type" value="Genomic_DNA"/>
</dbReference>
<dbReference type="PANTHER" id="PTHR13439:SF5">
    <property type="entry name" value="TLC DOMAIN-CONTAINING PROTEIN 1"/>
    <property type="match status" value="1"/>
</dbReference>
<feature type="transmembrane region" description="Helical" evidence="6">
    <location>
        <begin position="78"/>
        <end position="97"/>
    </location>
</feature>
<reference evidence="8" key="1">
    <citation type="journal article" date="2022" name="bioRxiv">
        <title>Sequencing and chromosome-scale assembly of the giantPleurodeles waltlgenome.</title>
        <authorList>
            <person name="Brown T."/>
            <person name="Elewa A."/>
            <person name="Iarovenko S."/>
            <person name="Subramanian E."/>
            <person name="Araus A.J."/>
            <person name="Petzold A."/>
            <person name="Susuki M."/>
            <person name="Suzuki K.-i.T."/>
            <person name="Hayashi T."/>
            <person name="Toyoda A."/>
            <person name="Oliveira C."/>
            <person name="Osipova E."/>
            <person name="Leigh N.D."/>
            <person name="Simon A."/>
            <person name="Yun M.H."/>
        </authorList>
    </citation>
    <scope>NUCLEOTIDE SEQUENCE</scope>
    <source>
        <strain evidence="8">20211129_DDA</strain>
        <tissue evidence="8">Liver</tissue>
    </source>
</reference>
<keyword evidence="3 6" id="KW-1133">Transmembrane helix</keyword>
<evidence type="ECO:0000256" key="2">
    <source>
        <dbReference type="ARBA" id="ARBA00022692"/>
    </source>
</evidence>
<dbReference type="PROSITE" id="PS50922">
    <property type="entry name" value="TLC"/>
    <property type="match status" value="1"/>
</dbReference>
<dbReference type="AlphaFoldDB" id="A0AAV7UE15"/>
<keyword evidence="2 5" id="KW-0812">Transmembrane</keyword>
<evidence type="ECO:0000313" key="9">
    <source>
        <dbReference type="Proteomes" id="UP001066276"/>
    </source>
</evidence>
<dbReference type="GO" id="GO:0071709">
    <property type="term" value="P:membrane assembly"/>
    <property type="evidence" value="ECO:0007669"/>
    <property type="project" value="TreeGrafter"/>
</dbReference>
<accession>A0AAV7UE15</accession>
<evidence type="ECO:0000256" key="5">
    <source>
        <dbReference type="PROSITE-ProRule" id="PRU00205"/>
    </source>
</evidence>
<evidence type="ECO:0000256" key="4">
    <source>
        <dbReference type="ARBA" id="ARBA00023136"/>
    </source>
</evidence>
<dbReference type="Proteomes" id="UP001066276">
    <property type="component" value="Chromosome 3_1"/>
</dbReference>
<evidence type="ECO:0000256" key="3">
    <source>
        <dbReference type="ARBA" id="ARBA00022989"/>
    </source>
</evidence>
<feature type="transmembrane region" description="Helical" evidence="6">
    <location>
        <begin position="118"/>
        <end position="140"/>
    </location>
</feature>
<dbReference type="GO" id="GO:0007009">
    <property type="term" value="P:plasma membrane organization"/>
    <property type="evidence" value="ECO:0007669"/>
    <property type="project" value="TreeGrafter"/>
</dbReference>
<dbReference type="InterPro" id="IPR050846">
    <property type="entry name" value="TLCD"/>
</dbReference>